<organism evidence="2 3">
    <name type="scientific">Bittarella massiliensis</name>
    <name type="common">ex Durand et al. 2017</name>
    <dbReference type="NCBI Taxonomy" id="1720313"/>
    <lineage>
        <taxon>Bacteria</taxon>
        <taxon>Bacillati</taxon>
        <taxon>Bacillota</taxon>
        <taxon>Clostridia</taxon>
        <taxon>Eubacteriales</taxon>
        <taxon>Oscillospiraceae</taxon>
        <taxon>Bittarella (ex Durand et al. 2017)</taxon>
    </lineage>
</organism>
<dbReference type="Proteomes" id="UP000184089">
    <property type="component" value="Unassembled WGS sequence"/>
</dbReference>
<feature type="region of interest" description="Disordered" evidence="1">
    <location>
        <begin position="32"/>
        <end position="52"/>
    </location>
</feature>
<sequence>MISVADSRVARQNRALHWGAGEDVVAGRGKGAGGLAAQDDGKGKRLGVGRQPRRFCGRAGKGSRFCTDRRRAGRGTGAPLCRSRQPSLLWETDCRGNRTRLFFGGSADFVGDIPLLTLSVQIDMSFTCRVRLHGSAHGGRTDPFDLQGVARAGCRWGNARIGASPSPSRVSLSAAVGIVGRAAADDMADDTAAYGPPATLWGNRQHLVGPAVGGMRG</sequence>
<evidence type="ECO:0000313" key="3">
    <source>
        <dbReference type="Proteomes" id="UP000184089"/>
    </source>
</evidence>
<gene>
    <name evidence="2" type="ORF">SAMN05444424_2235</name>
</gene>
<reference evidence="3" key="1">
    <citation type="submission" date="2016-11" db="EMBL/GenBank/DDBJ databases">
        <authorList>
            <person name="Jaros S."/>
            <person name="Januszkiewicz K."/>
            <person name="Wedrychowicz H."/>
        </authorList>
    </citation>
    <scope>NUCLEOTIDE SEQUENCE [LARGE SCALE GENOMIC DNA]</scope>
    <source>
        <strain evidence="3">DSM 4029</strain>
    </source>
</reference>
<comment type="caution">
    <text evidence="2">The sequence shown here is derived from an EMBL/GenBank/DDBJ whole genome shotgun (WGS) entry which is preliminary data.</text>
</comment>
<protein>
    <submittedName>
        <fullName evidence="2">Uncharacterized protein</fullName>
    </submittedName>
</protein>
<proteinExistence type="predicted"/>
<evidence type="ECO:0000313" key="2">
    <source>
        <dbReference type="EMBL" id="SHG35836.1"/>
    </source>
</evidence>
<accession>A0AAQ1MEQ2</accession>
<dbReference type="EMBL" id="FQVY01000003">
    <property type="protein sequence ID" value="SHG35836.1"/>
    <property type="molecule type" value="Genomic_DNA"/>
</dbReference>
<name>A0AAQ1MEQ2_9FIRM</name>
<evidence type="ECO:0000256" key="1">
    <source>
        <dbReference type="SAM" id="MobiDB-lite"/>
    </source>
</evidence>
<dbReference type="AlphaFoldDB" id="A0AAQ1MEQ2"/>